<evidence type="ECO:0000313" key="4">
    <source>
        <dbReference type="EMBL" id="KAH3695785.1"/>
    </source>
</evidence>
<keyword evidence="1 2" id="KW-0539">Nucleus</keyword>
<dbReference type="GO" id="GO:0034455">
    <property type="term" value="C:t-UTP complex"/>
    <property type="evidence" value="ECO:0007669"/>
    <property type="project" value="TreeGrafter"/>
</dbReference>
<evidence type="ECO:0000256" key="1">
    <source>
        <dbReference type="ARBA" id="ARBA00023242"/>
    </source>
</evidence>
<keyword evidence="2" id="KW-0698">rRNA processing</keyword>
<keyword evidence="2" id="KW-0690">Ribosome biogenesis</keyword>
<evidence type="ECO:0000313" key="5">
    <source>
        <dbReference type="Proteomes" id="UP000828390"/>
    </source>
</evidence>
<dbReference type="InterPro" id="IPR040191">
    <property type="entry name" value="UTP10"/>
</dbReference>
<comment type="caution">
    <text evidence="4">The sequence shown here is derived from an EMBL/GenBank/DDBJ whole genome shotgun (WGS) entry which is preliminary data.</text>
</comment>
<reference evidence="4" key="1">
    <citation type="journal article" date="2019" name="bioRxiv">
        <title>The Genome of the Zebra Mussel, Dreissena polymorpha: A Resource for Invasive Species Research.</title>
        <authorList>
            <person name="McCartney M.A."/>
            <person name="Auch B."/>
            <person name="Kono T."/>
            <person name="Mallez S."/>
            <person name="Zhang Y."/>
            <person name="Obille A."/>
            <person name="Becker A."/>
            <person name="Abrahante J.E."/>
            <person name="Garbe J."/>
            <person name="Badalamenti J.P."/>
            <person name="Herman A."/>
            <person name="Mangelson H."/>
            <person name="Liachko I."/>
            <person name="Sullivan S."/>
            <person name="Sone E.D."/>
            <person name="Koren S."/>
            <person name="Silverstein K.A.T."/>
            <person name="Beckman K.B."/>
            <person name="Gohl D.M."/>
        </authorList>
    </citation>
    <scope>NUCLEOTIDE SEQUENCE</scope>
    <source>
        <strain evidence="4">Duluth1</strain>
        <tissue evidence="4">Whole animal</tissue>
    </source>
</reference>
<evidence type="ECO:0000256" key="2">
    <source>
        <dbReference type="RuleBase" id="RU367065"/>
    </source>
</evidence>
<dbReference type="Pfam" id="PF08146">
    <property type="entry name" value="BP28CT"/>
    <property type="match status" value="1"/>
</dbReference>
<evidence type="ECO:0000259" key="3">
    <source>
        <dbReference type="SMART" id="SM01036"/>
    </source>
</evidence>
<reference evidence="4" key="2">
    <citation type="submission" date="2020-11" db="EMBL/GenBank/DDBJ databases">
        <authorList>
            <person name="McCartney M.A."/>
            <person name="Auch B."/>
            <person name="Kono T."/>
            <person name="Mallez S."/>
            <person name="Becker A."/>
            <person name="Gohl D.M."/>
            <person name="Silverstein K.A.T."/>
            <person name="Koren S."/>
            <person name="Bechman K.B."/>
            <person name="Herman A."/>
            <person name="Abrahante J.E."/>
            <person name="Garbe J."/>
        </authorList>
    </citation>
    <scope>NUCLEOTIDE SEQUENCE</scope>
    <source>
        <strain evidence="4">Duluth1</strain>
        <tissue evidence="4">Whole animal</tissue>
    </source>
</reference>
<comment type="subcellular location">
    <subcellularLocation>
        <location evidence="2">Nucleus</location>
        <location evidence="2">Nucleolus</location>
    </subcellularLocation>
</comment>
<dbReference type="GO" id="GO:0030686">
    <property type="term" value="C:90S preribosome"/>
    <property type="evidence" value="ECO:0007669"/>
    <property type="project" value="TreeGrafter"/>
</dbReference>
<gene>
    <name evidence="4" type="ORF">DPMN_083244</name>
</gene>
<keyword evidence="2" id="KW-0687">Ribonucleoprotein</keyword>
<proteinExistence type="inferred from homology"/>
<dbReference type="InterPro" id="IPR012954">
    <property type="entry name" value="BP28_C_dom"/>
</dbReference>
<keyword evidence="5" id="KW-1185">Reference proteome</keyword>
<dbReference type="PANTHER" id="PTHR13457">
    <property type="entry name" value="BAP28"/>
    <property type="match status" value="1"/>
</dbReference>
<dbReference type="SMART" id="SM01036">
    <property type="entry name" value="BP28CT"/>
    <property type="match status" value="1"/>
</dbReference>
<protein>
    <recommendedName>
        <fullName evidence="2">HEAT repeat-containing protein 1</fullName>
    </recommendedName>
</protein>
<dbReference type="GO" id="GO:0045943">
    <property type="term" value="P:positive regulation of transcription by RNA polymerase I"/>
    <property type="evidence" value="ECO:0007669"/>
    <property type="project" value="TreeGrafter"/>
</dbReference>
<feature type="domain" description="BP28 C-terminal" evidence="3">
    <location>
        <begin position="123"/>
        <end position="208"/>
    </location>
</feature>
<dbReference type="Proteomes" id="UP000828390">
    <property type="component" value="Unassembled WGS sequence"/>
</dbReference>
<comment type="function">
    <text evidence="2">Involved in nucleolar processing of pre-18S ribosomal RNA.</text>
</comment>
<dbReference type="EMBL" id="JAIWYP010000016">
    <property type="protein sequence ID" value="KAH3695785.1"/>
    <property type="molecule type" value="Genomic_DNA"/>
</dbReference>
<sequence length="208" mass="23530">MPAILASMADTKVLLQNELYVMSVVTTVNKVVENLAHFLSPYLKDILCSVCILSSKADKFDILQKPAVQQRLKTIRATLSTSLPTRVLLPVVTECYSSLVNTSKMGVVSLMSLFGDHISHITREDLASHMTSLQTFFLRCLDIRTDFPELSNKKVLELEGVTMDTIIAMVLKLSEATFKPFLFKVFDWATTIDDCRERVLVFYRLTDR</sequence>
<organism evidence="4 5">
    <name type="scientific">Dreissena polymorpha</name>
    <name type="common">Zebra mussel</name>
    <name type="synonym">Mytilus polymorpha</name>
    <dbReference type="NCBI Taxonomy" id="45954"/>
    <lineage>
        <taxon>Eukaryota</taxon>
        <taxon>Metazoa</taxon>
        <taxon>Spiralia</taxon>
        <taxon>Lophotrochozoa</taxon>
        <taxon>Mollusca</taxon>
        <taxon>Bivalvia</taxon>
        <taxon>Autobranchia</taxon>
        <taxon>Heteroconchia</taxon>
        <taxon>Euheterodonta</taxon>
        <taxon>Imparidentia</taxon>
        <taxon>Neoheterodontei</taxon>
        <taxon>Myida</taxon>
        <taxon>Dreissenoidea</taxon>
        <taxon>Dreissenidae</taxon>
        <taxon>Dreissena</taxon>
    </lineage>
</organism>
<comment type="similarity">
    <text evidence="2">Belongs to the HEATR1/UTP10 family.</text>
</comment>
<dbReference type="GO" id="GO:0030515">
    <property type="term" value="F:snoRNA binding"/>
    <property type="evidence" value="ECO:0007669"/>
    <property type="project" value="TreeGrafter"/>
</dbReference>
<accession>A0A9D4BHI6</accession>
<name>A0A9D4BHI6_DREPO</name>
<dbReference type="PANTHER" id="PTHR13457:SF1">
    <property type="entry name" value="HEAT REPEAT-CONTAINING PROTEIN 1"/>
    <property type="match status" value="1"/>
</dbReference>
<dbReference type="GO" id="GO:0032040">
    <property type="term" value="C:small-subunit processome"/>
    <property type="evidence" value="ECO:0007669"/>
    <property type="project" value="TreeGrafter"/>
</dbReference>
<dbReference type="AlphaFoldDB" id="A0A9D4BHI6"/>
<dbReference type="GO" id="GO:0000462">
    <property type="term" value="P:maturation of SSU-rRNA from tricistronic rRNA transcript (SSU-rRNA, 5.8S rRNA, LSU-rRNA)"/>
    <property type="evidence" value="ECO:0007669"/>
    <property type="project" value="TreeGrafter"/>
</dbReference>